<dbReference type="InterPro" id="IPR000056">
    <property type="entry name" value="Ribul_P_3_epim-like"/>
</dbReference>
<dbReference type="PROSITE" id="PS01085">
    <property type="entry name" value="RIBUL_P_3_EPIMER_1"/>
    <property type="match status" value="1"/>
</dbReference>
<comment type="pathway">
    <text evidence="10">Carbohydrate degradation.</text>
</comment>
<evidence type="ECO:0000256" key="9">
    <source>
        <dbReference type="ARBA" id="ARBA00023235"/>
    </source>
</evidence>
<dbReference type="PROSITE" id="PS01086">
    <property type="entry name" value="RIBUL_P_3_EPIMER_2"/>
    <property type="match status" value="1"/>
</dbReference>
<evidence type="ECO:0000256" key="4">
    <source>
        <dbReference type="ARBA" id="ARBA00001947"/>
    </source>
</evidence>
<feature type="active site" description="Proton acceptor" evidence="10">
    <location>
        <position position="33"/>
    </location>
</feature>
<evidence type="ECO:0000256" key="8">
    <source>
        <dbReference type="ARBA" id="ARBA00022723"/>
    </source>
</evidence>
<dbReference type="InterPro" id="IPR013785">
    <property type="entry name" value="Aldolase_TIM"/>
</dbReference>
<dbReference type="RefSeq" id="WP_192792220.1">
    <property type="nucleotide sequence ID" value="NZ_JADBEK010000001.1"/>
</dbReference>
<dbReference type="Pfam" id="PF00834">
    <property type="entry name" value="Ribul_P_3_epim"/>
    <property type="match status" value="1"/>
</dbReference>
<evidence type="ECO:0000256" key="7">
    <source>
        <dbReference type="ARBA" id="ARBA00013188"/>
    </source>
</evidence>
<evidence type="ECO:0000313" key="12">
    <source>
        <dbReference type="EMBL" id="MBE1592748.1"/>
    </source>
</evidence>
<feature type="binding site" evidence="10">
    <location>
        <begin position="140"/>
        <end position="143"/>
    </location>
    <ligand>
        <name>substrate</name>
    </ligand>
</feature>
<dbReference type="EC" id="5.1.3.1" evidence="7 10"/>
<keyword evidence="9 10" id="KW-0413">Isomerase</keyword>
<keyword evidence="10 11" id="KW-0119">Carbohydrate metabolism</keyword>
<dbReference type="NCBIfam" id="TIGR01163">
    <property type="entry name" value="rpe"/>
    <property type="match status" value="1"/>
</dbReference>
<dbReference type="CDD" id="cd00429">
    <property type="entry name" value="RPE"/>
    <property type="match status" value="1"/>
</dbReference>
<comment type="cofactor">
    <cofactor evidence="4">
        <name>Zn(2+)</name>
        <dbReference type="ChEBI" id="CHEBI:29105"/>
    </cofactor>
</comment>
<feature type="active site" description="Proton donor" evidence="10">
    <location>
        <position position="173"/>
    </location>
</feature>
<feature type="binding site" evidence="10">
    <location>
        <position position="8"/>
    </location>
    <ligand>
        <name>substrate</name>
    </ligand>
</feature>
<dbReference type="PIRSF" id="PIRSF001461">
    <property type="entry name" value="RPE"/>
    <property type="match status" value="1"/>
</dbReference>
<dbReference type="InterPro" id="IPR011060">
    <property type="entry name" value="RibuloseP-bd_barrel"/>
</dbReference>
<proteinExistence type="inferred from homology"/>
<name>A0ABR9MIK5_9ACTN</name>
<evidence type="ECO:0000256" key="1">
    <source>
        <dbReference type="ARBA" id="ARBA00001782"/>
    </source>
</evidence>
<evidence type="ECO:0000256" key="2">
    <source>
        <dbReference type="ARBA" id="ARBA00001936"/>
    </source>
</evidence>
<dbReference type="SUPFAM" id="SSF51366">
    <property type="entry name" value="Ribulose-phoshate binding barrel"/>
    <property type="match status" value="1"/>
</dbReference>
<keyword evidence="8 10" id="KW-0479">Metal-binding</keyword>
<evidence type="ECO:0000313" key="13">
    <source>
        <dbReference type="Proteomes" id="UP000633509"/>
    </source>
</evidence>
<comment type="similarity">
    <text evidence="6 10 11">Belongs to the ribulose-phosphate 3-epimerase family.</text>
</comment>
<comment type="function">
    <text evidence="10">Catalyzes the reversible epimerization of D-ribulose 5-phosphate to D-xylulose 5-phosphate.</text>
</comment>
<feature type="binding site" evidence="10">
    <location>
        <position position="33"/>
    </location>
    <ligand>
        <name>a divalent metal cation</name>
        <dbReference type="ChEBI" id="CHEBI:60240"/>
    </ligand>
</feature>
<evidence type="ECO:0000256" key="10">
    <source>
        <dbReference type="HAMAP-Rule" id="MF_02227"/>
    </source>
</evidence>
<keyword evidence="13" id="KW-1185">Reference proteome</keyword>
<comment type="catalytic activity">
    <reaction evidence="1 10 11">
        <text>D-ribulose 5-phosphate = D-xylulose 5-phosphate</text>
        <dbReference type="Rhea" id="RHEA:13677"/>
        <dbReference type="ChEBI" id="CHEBI:57737"/>
        <dbReference type="ChEBI" id="CHEBI:58121"/>
        <dbReference type="EC" id="5.1.3.1"/>
    </reaction>
</comment>
<dbReference type="Gene3D" id="3.20.20.70">
    <property type="entry name" value="Aldolase class I"/>
    <property type="match status" value="1"/>
</dbReference>
<comment type="cofactor">
    <cofactor evidence="10">
        <name>a divalent metal cation</name>
        <dbReference type="ChEBI" id="CHEBI:60240"/>
    </cofactor>
    <text evidence="10">Binds 1 divalent metal cation per subunit.</text>
</comment>
<sequence>MAVQISPSILAADFARLADEAAAVPNADWLHVDVMDYHFVPNLTIGLPVVEALRKATSTPLDCHLMIADPDRWAPQYAEAGAGSVTIHAEAAKGPIRTLREIRSLGARAGLALNPATAVEPYEDLLAEVDMLLLMTVEPGFGGQKFLDGVLPKVRRARQLIERHGGRVWLQVDGGVDAGTIERCADAGADVFVAGSAVYGASDPSAAVDALRAAASLKSA</sequence>
<dbReference type="Proteomes" id="UP000633509">
    <property type="component" value="Unassembled WGS sequence"/>
</dbReference>
<evidence type="ECO:0000256" key="3">
    <source>
        <dbReference type="ARBA" id="ARBA00001941"/>
    </source>
</evidence>
<accession>A0ABR9MIK5</accession>
<comment type="caution">
    <text evidence="12">The sequence shown here is derived from an EMBL/GenBank/DDBJ whole genome shotgun (WGS) entry which is preliminary data.</text>
</comment>
<reference evidence="12 13" key="1">
    <citation type="submission" date="2020-10" db="EMBL/GenBank/DDBJ databases">
        <title>Sequencing the genomes of 1000 actinobacteria strains.</title>
        <authorList>
            <person name="Klenk H.-P."/>
        </authorList>
    </citation>
    <scope>NUCLEOTIDE SEQUENCE [LARGE SCALE GENOMIC DNA]</scope>
    <source>
        <strain evidence="12 13">DSM 43173</strain>
    </source>
</reference>
<comment type="cofactor">
    <cofactor evidence="3">
        <name>Co(2+)</name>
        <dbReference type="ChEBI" id="CHEBI:48828"/>
    </cofactor>
</comment>
<feature type="binding site" evidence="10">
    <location>
        <position position="64"/>
    </location>
    <ligand>
        <name>a divalent metal cation</name>
        <dbReference type="ChEBI" id="CHEBI:60240"/>
    </ligand>
</feature>
<comment type="cofactor">
    <cofactor evidence="2">
        <name>Mn(2+)</name>
        <dbReference type="ChEBI" id="CHEBI:29035"/>
    </cofactor>
</comment>
<dbReference type="PANTHER" id="PTHR11749">
    <property type="entry name" value="RIBULOSE-5-PHOSPHATE-3-EPIMERASE"/>
    <property type="match status" value="1"/>
</dbReference>
<gene>
    <name evidence="10" type="primary">rpe</name>
    <name evidence="12" type="ORF">H4W80_011006</name>
</gene>
<dbReference type="InterPro" id="IPR026019">
    <property type="entry name" value="Ribul_P_3_epim"/>
</dbReference>
<evidence type="ECO:0000256" key="11">
    <source>
        <dbReference type="PIRNR" id="PIRNR001461"/>
    </source>
</evidence>
<protein>
    <recommendedName>
        <fullName evidence="7 10">Ribulose-phosphate 3-epimerase</fullName>
        <ecNumber evidence="7 10">5.1.3.1</ecNumber>
    </recommendedName>
</protein>
<dbReference type="EMBL" id="JADBEK010000001">
    <property type="protein sequence ID" value="MBE1592748.1"/>
    <property type="molecule type" value="Genomic_DNA"/>
</dbReference>
<evidence type="ECO:0000256" key="5">
    <source>
        <dbReference type="ARBA" id="ARBA00001954"/>
    </source>
</evidence>
<feature type="binding site" evidence="10">
    <location>
        <position position="64"/>
    </location>
    <ligand>
        <name>substrate</name>
    </ligand>
</feature>
<organism evidence="12 13">
    <name type="scientific">Nonomuraea angiospora</name>
    <dbReference type="NCBI Taxonomy" id="46172"/>
    <lineage>
        <taxon>Bacteria</taxon>
        <taxon>Bacillati</taxon>
        <taxon>Actinomycetota</taxon>
        <taxon>Actinomycetes</taxon>
        <taxon>Streptosporangiales</taxon>
        <taxon>Streptosporangiaceae</taxon>
        <taxon>Nonomuraea</taxon>
    </lineage>
</organism>
<evidence type="ECO:0000256" key="6">
    <source>
        <dbReference type="ARBA" id="ARBA00009541"/>
    </source>
</evidence>
<feature type="binding site" evidence="10">
    <location>
        <begin position="173"/>
        <end position="175"/>
    </location>
    <ligand>
        <name>substrate</name>
    </ligand>
</feature>
<dbReference type="NCBIfam" id="NF004076">
    <property type="entry name" value="PRK05581.1-4"/>
    <property type="match status" value="1"/>
</dbReference>
<feature type="binding site" evidence="10">
    <location>
        <position position="31"/>
    </location>
    <ligand>
        <name>a divalent metal cation</name>
        <dbReference type="ChEBI" id="CHEBI:60240"/>
    </ligand>
</feature>
<dbReference type="GO" id="GO:0004750">
    <property type="term" value="F:D-ribulose-phosphate 3-epimerase activity"/>
    <property type="evidence" value="ECO:0007669"/>
    <property type="project" value="UniProtKB-EC"/>
</dbReference>
<comment type="cofactor">
    <cofactor evidence="5">
        <name>Fe(2+)</name>
        <dbReference type="ChEBI" id="CHEBI:29033"/>
    </cofactor>
</comment>
<dbReference type="HAMAP" id="MF_02227">
    <property type="entry name" value="RPE"/>
    <property type="match status" value="1"/>
</dbReference>
<feature type="binding site" evidence="10">
    <location>
        <position position="173"/>
    </location>
    <ligand>
        <name>a divalent metal cation</name>
        <dbReference type="ChEBI" id="CHEBI:60240"/>
    </ligand>
</feature>
<feature type="binding site" evidence="10">
    <location>
        <begin position="195"/>
        <end position="196"/>
    </location>
    <ligand>
        <name>substrate</name>
    </ligand>
</feature>